<dbReference type="Gene3D" id="3.40.50.150">
    <property type="entry name" value="Vaccinia Virus protein VP39"/>
    <property type="match status" value="1"/>
</dbReference>
<dbReference type="GO" id="GO:0003735">
    <property type="term" value="F:structural constituent of ribosome"/>
    <property type="evidence" value="ECO:0007669"/>
    <property type="project" value="InterPro"/>
</dbReference>
<dbReference type="FunFam" id="2.70.160.11:FF:000028">
    <property type="entry name" value="Protein arginine N-methyltransferase 5"/>
    <property type="match status" value="1"/>
</dbReference>
<feature type="domain" description="PRMT5 oligomerisation" evidence="9">
    <location>
        <begin position="674"/>
        <end position="873"/>
    </location>
</feature>
<dbReference type="GO" id="GO:0005829">
    <property type="term" value="C:cytosol"/>
    <property type="evidence" value="ECO:0007669"/>
    <property type="project" value="TreeGrafter"/>
</dbReference>
<dbReference type="PROSITE" id="PS51678">
    <property type="entry name" value="SAM_MT_PRMT"/>
    <property type="match status" value="1"/>
</dbReference>
<reference evidence="11" key="1">
    <citation type="submission" date="2024-02" db="UniProtKB">
        <authorList>
            <consortium name="WormBaseParasite"/>
        </authorList>
    </citation>
    <scope>IDENTIFICATION</scope>
</reference>
<keyword evidence="3 6" id="KW-0949">S-adenosyl-L-methionine</keyword>
<dbReference type="Proteomes" id="UP000887575">
    <property type="component" value="Unassembled WGS sequence"/>
</dbReference>
<proteinExistence type="predicted"/>
<evidence type="ECO:0000313" key="10">
    <source>
        <dbReference type="Proteomes" id="UP000887575"/>
    </source>
</evidence>
<keyword evidence="1 6" id="KW-0489">Methyltransferase</keyword>
<dbReference type="PANTHER" id="PTHR10738:SF0">
    <property type="entry name" value="PROTEIN ARGININE N-METHYLTRANSFERASE 5"/>
    <property type="match status" value="1"/>
</dbReference>
<dbReference type="Gene3D" id="3.20.20.150">
    <property type="entry name" value="Divalent-metal-dependent TIM barrel enzymes"/>
    <property type="match status" value="1"/>
</dbReference>
<evidence type="ECO:0000313" key="11">
    <source>
        <dbReference type="WBParaSite" id="MBELARI_LOCUS4364"/>
    </source>
</evidence>
<evidence type="ECO:0000259" key="7">
    <source>
        <dbReference type="Pfam" id="PF05185"/>
    </source>
</evidence>
<dbReference type="GO" id="GO:0005840">
    <property type="term" value="C:ribosome"/>
    <property type="evidence" value="ECO:0007669"/>
    <property type="project" value="InterPro"/>
</dbReference>
<dbReference type="InterPro" id="IPR029063">
    <property type="entry name" value="SAM-dependent_MTases_sf"/>
</dbReference>
<dbReference type="InterPro" id="IPR036373">
    <property type="entry name" value="Ribosomal_bL17_sf"/>
</dbReference>
<dbReference type="InterPro" id="IPR025799">
    <property type="entry name" value="Arg_MeTrfase"/>
</dbReference>
<dbReference type="GO" id="GO:0006355">
    <property type="term" value="P:regulation of DNA-templated transcription"/>
    <property type="evidence" value="ECO:0007669"/>
    <property type="project" value="TreeGrafter"/>
</dbReference>
<evidence type="ECO:0000256" key="4">
    <source>
        <dbReference type="ARBA" id="ARBA00035290"/>
    </source>
</evidence>
<dbReference type="PANTHER" id="PTHR10738">
    <property type="entry name" value="PROTEIN ARGININE N-METHYLTRANSFERASE 5"/>
    <property type="match status" value="1"/>
</dbReference>
<evidence type="ECO:0000256" key="1">
    <source>
        <dbReference type="ARBA" id="ARBA00022603"/>
    </source>
</evidence>
<dbReference type="WBParaSite" id="MBELARI_LOCUS4364">
    <property type="protein sequence ID" value="MBELARI_LOCUS4364"/>
    <property type="gene ID" value="MBELARI_LOCUS4364"/>
</dbReference>
<dbReference type="InterPro" id="IPR035248">
    <property type="entry name" value="PRMT5_C"/>
</dbReference>
<feature type="domain" description="PRMT5 arginine-N-methyltransferase" evidence="7">
    <location>
        <begin position="497"/>
        <end position="671"/>
    </location>
</feature>
<sequence length="875" mass="100074">MSVRWASTLPRIKATIGHIPQRLKDGSIPTTSRARLEILRQIVTRLVREERIELKWNRAVEARPYMERLIQMSLLHPDDEYTQKMLDWWLLDHDLKDKMAKVITPRFVNAEGPYTSIYRIPDQLLTSRLRGGKPVAHRYQIAVLEIDGNPFPSVFGPMSEHSKVDSYSMDPFIPGTGRSASTSAEDAQKAYLAELRAKITVGWFAGPFDANPKFDKAIATYSQRFGFGSYNFVCYPIGGAKRGFWKYDSATEMPPIDLPDLQLQNSLWETYVNGQISTWIDCDSHDEQLALLSESEISKELNYACYLGLRNVTVHLKHASSPRLAAILRKWLWTKNAHLTIWVFVPTTLEVLERNHDDPDEIWTIWANFRRLCNDFFCKKLLVGLHLQSNIDDEFVDEKLSSRWRGEPLLPFCIDYDIFMNATDNPVPMLSRAHADLLSKLWMKEISRVVIRGPLDKEVPQETLINMATSIRKVVDNCSFMAEGFTDTGFLSCGTIDYMDVLQMPLQPLSDNLDSGVYNTFEQDPVKYKKYQEAVNKAVDDLGESPGCENIVLYVLGAGRGPLVTASIEAIREYNKTKRTKHNQLESKIVVVEKNPNAVVTLRYCNEKAWKNKCTIVESDMRTLEEKVNKLNLPKPDIIVSELLGSFGDNELSPECLDGVTSVLKPTTISIPQSYTNYIAPIHSTFMHQSVINGATPYWCSGMGFHGRSLPEEQDDGSWKIIDRKGPEITNMDQVYVVFLRSYFLLAKPVPVFKFDHPNFKSSSNERNGRVKFTMEINSDIMGFAGYFHMTLYKDVVLSIEPSTHSPGLISWFPALIPLRKMHRLKSGDQVTFCIDRKIDDTGVWYEWFIEYEENGLLKQSPLQNENGESYYMRL</sequence>
<dbReference type="SUPFAM" id="SSF53335">
    <property type="entry name" value="S-adenosyl-L-methionine-dependent methyltransferases"/>
    <property type="match status" value="1"/>
</dbReference>
<dbReference type="Pfam" id="PF01196">
    <property type="entry name" value="Ribosomal_L17"/>
    <property type="match status" value="1"/>
</dbReference>
<evidence type="ECO:0000259" key="9">
    <source>
        <dbReference type="Pfam" id="PF17286"/>
    </source>
</evidence>
<evidence type="ECO:0000256" key="5">
    <source>
        <dbReference type="ARBA" id="ARBA00035413"/>
    </source>
</evidence>
<dbReference type="GO" id="GO:0032259">
    <property type="term" value="P:methylation"/>
    <property type="evidence" value="ECO:0007669"/>
    <property type="project" value="UniProtKB-KW"/>
</dbReference>
<dbReference type="SUPFAM" id="SSF64263">
    <property type="entry name" value="Prokaryotic ribosomal protein L17"/>
    <property type="match status" value="1"/>
</dbReference>
<evidence type="ECO:0000259" key="8">
    <source>
        <dbReference type="Pfam" id="PF17285"/>
    </source>
</evidence>
<dbReference type="Gene3D" id="3.90.1030.10">
    <property type="entry name" value="Ribosomal protein L17"/>
    <property type="match status" value="1"/>
</dbReference>
<dbReference type="GO" id="GO:0005634">
    <property type="term" value="C:nucleus"/>
    <property type="evidence" value="ECO:0007669"/>
    <property type="project" value="TreeGrafter"/>
</dbReference>
<accession>A0AAF3FBW4</accession>
<protein>
    <recommendedName>
        <fullName evidence="4">Large ribosomal subunit protein bL17m</fullName>
    </recommendedName>
    <alternativeName>
        <fullName evidence="5">39S ribosomal protein L17, mitochondrial</fullName>
    </alternativeName>
</protein>
<dbReference type="InterPro" id="IPR000456">
    <property type="entry name" value="Ribosomal_bL17"/>
</dbReference>
<evidence type="ECO:0000256" key="3">
    <source>
        <dbReference type="ARBA" id="ARBA00022691"/>
    </source>
</evidence>
<dbReference type="GO" id="GO:0016274">
    <property type="term" value="F:protein-arginine N-methyltransferase activity"/>
    <property type="evidence" value="ECO:0007669"/>
    <property type="project" value="InterPro"/>
</dbReference>
<dbReference type="Gene3D" id="2.70.160.11">
    <property type="entry name" value="Hnrnp arginine n-methyltransferase1"/>
    <property type="match status" value="1"/>
</dbReference>
<dbReference type="InterPro" id="IPR035247">
    <property type="entry name" value="PRMT5_TIM"/>
</dbReference>
<dbReference type="InterPro" id="IPR035075">
    <property type="entry name" value="PRMT5"/>
</dbReference>
<name>A0AAF3FBW4_9BILA</name>
<feature type="domain" description="PRMT5 TIM barrel" evidence="8">
    <location>
        <begin position="230"/>
        <end position="453"/>
    </location>
</feature>
<dbReference type="AlphaFoldDB" id="A0AAF3FBW4"/>
<evidence type="ECO:0000256" key="6">
    <source>
        <dbReference type="PROSITE-ProRule" id="PRU01015"/>
    </source>
</evidence>
<evidence type="ECO:0000256" key="2">
    <source>
        <dbReference type="ARBA" id="ARBA00022679"/>
    </source>
</evidence>
<dbReference type="Pfam" id="PF05185">
    <property type="entry name" value="PRMT5"/>
    <property type="match status" value="1"/>
</dbReference>
<keyword evidence="2 6" id="KW-0808">Transferase</keyword>
<dbReference type="Pfam" id="PF17285">
    <property type="entry name" value="PRMT5_TIM"/>
    <property type="match status" value="1"/>
</dbReference>
<dbReference type="Pfam" id="PF17286">
    <property type="entry name" value="PRMT5_C"/>
    <property type="match status" value="1"/>
</dbReference>
<organism evidence="10 11">
    <name type="scientific">Mesorhabditis belari</name>
    <dbReference type="NCBI Taxonomy" id="2138241"/>
    <lineage>
        <taxon>Eukaryota</taxon>
        <taxon>Metazoa</taxon>
        <taxon>Ecdysozoa</taxon>
        <taxon>Nematoda</taxon>
        <taxon>Chromadorea</taxon>
        <taxon>Rhabditida</taxon>
        <taxon>Rhabditina</taxon>
        <taxon>Rhabditomorpha</taxon>
        <taxon>Rhabditoidea</taxon>
        <taxon>Rhabditidae</taxon>
        <taxon>Mesorhabditinae</taxon>
        <taxon>Mesorhabditis</taxon>
    </lineage>
</organism>
<dbReference type="GO" id="GO:0006412">
    <property type="term" value="P:translation"/>
    <property type="evidence" value="ECO:0007669"/>
    <property type="project" value="InterPro"/>
</dbReference>
<keyword evidence="10" id="KW-1185">Reference proteome</keyword>